<protein>
    <submittedName>
        <fullName evidence="1">Uncharacterized protein</fullName>
    </submittedName>
</protein>
<keyword evidence="2" id="KW-1185">Reference proteome</keyword>
<evidence type="ECO:0000313" key="1">
    <source>
        <dbReference type="EMBL" id="PQQ01349.1"/>
    </source>
</evidence>
<evidence type="ECO:0000313" key="2">
    <source>
        <dbReference type="Proteomes" id="UP000250321"/>
    </source>
</evidence>
<dbReference type="AlphaFoldDB" id="A0A314Y936"/>
<sequence>MWLGMSRPIGGLTLTQHVRKKNQDPYAWNSPTCADYPIKGLQQHPVKDAPGSVISRPYPYINFHVSQCPYPLFPSIIIQGGEVRMMVEFVILI</sequence>
<gene>
    <name evidence="1" type="ORF">Pyn_17659</name>
</gene>
<proteinExistence type="predicted"/>
<dbReference type="EMBL" id="PJQY01001577">
    <property type="protein sequence ID" value="PQQ01349.1"/>
    <property type="molecule type" value="Genomic_DNA"/>
</dbReference>
<organism evidence="1 2">
    <name type="scientific">Prunus yedoensis var. nudiflora</name>
    <dbReference type="NCBI Taxonomy" id="2094558"/>
    <lineage>
        <taxon>Eukaryota</taxon>
        <taxon>Viridiplantae</taxon>
        <taxon>Streptophyta</taxon>
        <taxon>Embryophyta</taxon>
        <taxon>Tracheophyta</taxon>
        <taxon>Spermatophyta</taxon>
        <taxon>Magnoliopsida</taxon>
        <taxon>eudicotyledons</taxon>
        <taxon>Gunneridae</taxon>
        <taxon>Pentapetalae</taxon>
        <taxon>rosids</taxon>
        <taxon>fabids</taxon>
        <taxon>Rosales</taxon>
        <taxon>Rosaceae</taxon>
        <taxon>Amygdaloideae</taxon>
        <taxon>Amygdaleae</taxon>
        <taxon>Prunus</taxon>
    </lineage>
</organism>
<comment type="caution">
    <text evidence="1">The sequence shown here is derived from an EMBL/GenBank/DDBJ whole genome shotgun (WGS) entry which is preliminary data.</text>
</comment>
<accession>A0A314Y936</accession>
<name>A0A314Y936_PRUYE</name>
<reference evidence="1 2" key="1">
    <citation type="submission" date="2018-02" db="EMBL/GenBank/DDBJ databases">
        <title>Draft genome of wild Prunus yedoensis var. nudiflora.</title>
        <authorList>
            <person name="Baek S."/>
            <person name="Kim J.-H."/>
            <person name="Choi K."/>
            <person name="Kim G.-B."/>
            <person name="Cho A."/>
            <person name="Jang H."/>
            <person name="Shin C.-H."/>
            <person name="Yu H.-J."/>
            <person name="Mun J.-H."/>
        </authorList>
    </citation>
    <scope>NUCLEOTIDE SEQUENCE [LARGE SCALE GENOMIC DNA]</scope>
    <source>
        <strain evidence="2">cv. Jeju island</strain>
        <tissue evidence="1">Leaf</tissue>
    </source>
</reference>
<dbReference type="Proteomes" id="UP000250321">
    <property type="component" value="Unassembled WGS sequence"/>
</dbReference>